<dbReference type="Pfam" id="PF08281">
    <property type="entry name" value="Sigma70_r4_2"/>
    <property type="match status" value="1"/>
</dbReference>
<evidence type="ECO:0000256" key="1">
    <source>
        <dbReference type="ARBA" id="ARBA00023015"/>
    </source>
</evidence>
<dbReference type="PANTHER" id="PTHR30385:SF7">
    <property type="entry name" value="RNA POLYMERASE SIGMA FACTOR FLIA"/>
    <property type="match status" value="1"/>
</dbReference>
<feature type="domain" description="RNA polymerase sigma factor 70 region 4 type 2" evidence="7">
    <location>
        <begin position="198"/>
        <end position="238"/>
    </location>
</feature>
<dbReference type="InterPro" id="IPR007627">
    <property type="entry name" value="RNA_pol_sigma70_r2"/>
</dbReference>
<reference evidence="8" key="1">
    <citation type="submission" date="2018-05" db="EMBL/GenBank/DDBJ databases">
        <authorList>
            <person name="Lanie J.A."/>
            <person name="Ng W.-L."/>
            <person name="Kazmierczak K.M."/>
            <person name="Andrzejewski T.M."/>
            <person name="Davidsen T.M."/>
            <person name="Wayne K.J."/>
            <person name="Tettelin H."/>
            <person name="Glass J.I."/>
            <person name="Rusch D."/>
            <person name="Podicherti R."/>
            <person name="Tsui H.-C.T."/>
            <person name="Winkler M.E."/>
        </authorList>
    </citation>
    <scope>NUCLEOTIDE SEQUENCE</scope>
</reference>
<dbReference type="Pfam" id="PF04542">
    <property type="entry name" value="Sigma70_r2"/>
    <property type="match status" value="1"/>
</dbReference>
<dbReference type="Gene3D" id="1.20.140.160">
    <property type="match status" value="1"/>
</dbReference>
<dbReference type="InterPro" id="IPR007624">
    <property type="entry name" value="RNA_pol_sigma70_r3"/>
</dbReference>
<evidence type="ECO:0000256" key="2">
    <source>
        <dbReference type="ARBA" id="ARBA00023082"/>
    </source>
</evidence>
<dbReference type="GO" id="GO:0003677">
    <property type="term" value="F:DNA binding"/>
    <property type="evidence" value="ECO:0007669"/>
    <property type="project" value="UniProtKB-KW"/>
</dbReference>
<keyword evidence="3" id="KW-0238">DNA-binding</keyword>
<accession>A0A383C8G4</accession>
<dbReference type="PANTHER" id="PTHR30385">
    <property type="entry name" value="SIGMA FACTOR F FLAGELLAR"/>
    <property type="match status" value="1"/>
</dbReference>
<name>A0A383C8G4_9ZZZZ</name>
<feature type="domain" description="RNA polymerase sigma-70 region 3" evidence="5">
    <location>
        <begin position="113"/>
        <end position="172"/>
    </location>
</feature>
<keyword evidence="1" id="KW-0805">Transcription regulation</keyword>
<protein>
    <recommendedName>
        <fullName evidence="9">RNA polymerase sigma-70 domain-containing protein</fullName>
    </recommendedName>
</protein>
<dbReference type="InterPro" id="IPR014284">
    <property type="entry name" value="RNA_pol_sigma-70_dom"/>
</dbReference>
<gene>
    <name evidence="8" type="ORF">METZ01_LOCUS480762</name>
</gene>
<proteinExistence type="predicted"/>
<feature type="non-terminal residue" evidence="8">
    <location>
        <position position="1"/>
    </location>
</feature>
<dbReference type="GO" id="GO:0016987">
    <property type="term" value="F:sigma factor activity"/>
    <property type="evidence" value="ECO:0007669"/>
    <property type="project" value="UniProtKB-KW"/>
</dbReference>
<organism evidence="8">
    <name type="scientific">marine metagenome</name>
    <dbReference type="NCBI Taxonomy" id="408172"/>
    <lineage>
        <taxon>unclassified sequences</taxon>
        <taxon>metagenomes</taxon>
        <taxon>ecological metagenomes</taxon>
    </lineage>
</organism>
<dbReference type="EMBL" id="UINC01206326">
    <property type="protein sequence ID" value="SVE27908.1"/>
    <property type="molecule type" value="Genomic_DNA"/>
</dbReference>
<dbReference type="Gene3D" id="1.10.1740.10">
    <property type="match status" value="1"/>
</dbReference>
<dbReference type="InterPro" id="IPR013249">
    <property type="entry name" value="RNA_pol_sigma70_r4_t2"/>
</dbReference>
<feature type="non-terminal residue" evidence="8">
    <location>
        <position position="242"/>
    </location>
</feature>
<evidence type="ECO:0000256" key="4">
    <source>
        <dbReference type="ARBA" id="ARBA00023163"/>
    </source>
</evidence>
<evidence type="ECO:0000259" key="5">
    <source>
        <dbReference type="Pfam" id="PF04539"/>
    </source>
</evidence>
<keyword evidence="2" id="KW-0731">Sigma factor</keyword>
<dbReference type="SUPFAM" id="SSF88659">
    <property type="entry name" value="Sigma3 and sigma4 domains of RNA polymerase sigma factors"/>
    <property type="match status" value="2"/>
</dbReference>
<dbReference type="InterPro" id="IPR013324">
    <property type="entry name" value="RNA_pol_sigma_r3/r4-like"/>
</dbReference>
<dbReference type="SUPFAM" id="SSF88946">
    <property type="entry name" value="Sigma2 domain of RNA polymerase sigma factors"/>
    <property type="match status" value="1"/>
</dbReference>
<sequence length="242" mass="27699">QTNRRPAQPQRVAAARAYQKTHLTEVTEEELLVNYAPVISQMVHRFAPLVRVTVDVDDLKNIACLALIQSAHSFDPGLGVAFEAYARMRIRGAILDEIRKSQPLSRSVYSRRRELESTLESLRIELNRQPTEEEIAERLGSTVDGYRDLLDQLRPVIFVPLHQMLESDDEFGSGDQHVADLTQPDPADNASRHELHAMIRDRILQLSRQQQKVLLLFYYEGLRMKDIAELMNISEGRVCQVN</sequence>
<dbReference type="InterPro" id="IPR013325">
    <property type="entry name" value="RNA_pol_sigma_r2"/>
</dbReference>
<evidence type="ECO:0000259" key="7">
    <source>
        <dbReference type="Pfam" id="PF08281"/>
    </source>
</evidence>
<dbReference type="GO" id="GO:0006352">
    <property type="term" value="P:DNA-templated transcription initiation"/>
    <property type="evidence" value="ECO:0007669"/>
    <property type="project" value="InterPro"/>
</dbReference>
<dbReference type="NCBIfam" id="TIGR02937">
    <property type="entry name" value="sigma70-ECF"/>
    <property type="match status" value="1"/>
</dbReference>
<dbReference type="Pfam" id="PF04539">
    <property type="entry name" value="Sigma70_r3"/>
    <property type="match status" value="1"/>
</dbReference>
<evidence type="ECO:0000256" key="3">
    <source>
        <dbReference type="ARBA" id="ARBA00023125"/>
    </source>
</evidence>
<keyword evidence="4" id="KW-0804">Transcription</keyword>
<evidence type="ECO:0000259" key="6">
    <source>
        <dbReference type="Pfam" id="PF04542"/>
    </source>
</evidence>
<evidence type="ECO:0008006" key="9">
    <source>
        <dbReference type="Google" id="ProtNLM"/>
    </source>
</evidence>
<feature type="domain" description="RNA polymerase sigma-70 region 2" evidence="6">
    <location>
        <begin position="35"/>
        <end position="102"/>
    </location>
</feature>
<dbReference type="AlphaFoldDB" id="A0A383C8G4"/>
<evidence type="ECO:0000313" key="8">
    <source>
        <dbReference type="EMBL" id="SVE27908.1"/>
    </source>
</evidence>